<dbReference type="FunFam" id="3.30.420.40:FF:000071">
    <property type="entry name" value="Molecular chaperone DnaK"/>
    <property type="match status" value="1"/>
</dbReference>
<protein>
    <recommendedName>
        <fullName evidence="7">Chaperone protein DnaK</fullName>
    </recommendedName>
    <alternativeName>
        <fullName evidence="7">HSP70</fullName>
    </alternativeName>
    <alternativeName>
        <fullName evidence="7">Heat shock 70 kDa protein</fullName>
    </alternativeName>
    <alternativeName>
        <fullName evidence="7">Heat shock protein 70</fullName>
    </alternativeName>
</protein>
<dbReference type="FunFam" id="1.20.1270.10:FF:000001">
    <property type="entry name" value="Molecular chaperone DnaK"/>
    <property type="match status" value="1"/>
</dbReference>
<proteinExistence type="evidence at transcript level"/>
<dbReference type="Gene3D" id="3.30.420.40">
    <property type="match status" value="2"/>
</dbReference>
<evidence type="ECO:0000313" key="11">
    <source>
        <dbReference type="EMBL" id="TYQ07726.1"/>
    </source>
</evidence>
<dbReference type="FunFam" id="3.90.640.10:FF:000003">
    <property type="entry name" value="Molecular chaperone DnaK"/>
    <property type="match status" value="1"/>
</dbReference>
<evidence type="ECO:0000256" key="2">
    <source>
        <dbReference type="ARBA" id="ARBA00022553"/>
    </source>
</evidence>
<feature type="coiled-coil region" evidence="9">
    <location>
        <begin position="224"/>
        <end position="251"/>
    </location>
</feature>
<keyword evidence="9" id="KW-0175">Coiled coil</keyword>
<dbReference type="GO" id="GO:0140662">
    <property type="term" value="F:ATP-dependent protein folding chaperone"/>
    <property type="evidence" value="ECO:0007669"/>
    <property type="project" value="InterPro"/>
</dbReference>
<keyword evidence="6 7" id="KW-0143">Chaperone</keyword>
<dbReference type="Gene3D" id="1.20.1270.10">
    <property type="match status" value="1"/>
</dbReference>
<sequence length="617" mass="66229">MARAVGIDLGTTNSVVAVLEGGEPVVVANSEGSRTTPSVVAFAKNGEVLVGQPAKNQAVTNVDRTLRSVKRHIGTDWNVEIDGKKYTPQEISARTLMKLKRDAEAYLGEEITDAVITVPAYFEDAQRQATKEAGQIAGLNVLRIVNEPTAAALAYGLDKGDTEQTILVFDLGGGTFDVSLLEIGDGVVEVRATSGDNHLGGDDWDERIVSWLVDKFKAQNGIDLTKDKMALQRLREAAEKAKIELSSSQSTSINLPYITVDADKNPLFLDEQLTRSEFQKITSDLLDRTRAPFQAVIKDSGISVKDIDHVVLVGGSTRMPAVSDLVREMTGGREPNKGVNPDEVVAVGAALQAGVLKGEVKDVLLLDVTPLSLGIETKGGVMTKLIERNTTIPTKRSETFTTADDNQPSVQIQVFQGEREIASHNKLLGSFELTDLPPAPRGVPQIEVTFDIDANGIVHVTAKDKGTGKENTIKIQDGSGLSKEEIERMVKDAEAHAEEDKARREEAEVRNQAESLVHQTEKFVKEQRDGENAGKVSEEILTKVEAAIKDVNDALAGTDISAVKTAVEKLGTESQALGQAIYEASAASEAGNTDGAGNDDDVVDAEVVDEPSDSDKK</sequence>
<keyword evidence="4 7" id="KW-0067">ATP-binding</keyword>
<dbReference type="InterPro" id="IPR029048">
    <property type="entry name" value="HSP70_C_sf"/>
</dbReference>
<dbReference type="InterPro" id="IPR029047">
    <property type="entry name" value="HSP70_peptide-bd_sf"/>
</dbReference>
<evidence type="ECO:0000256" key="7">
    <source>
        <dbReference type="HAMAP-Rule" id="MF_00332"/>
    </source>
</evidence>
<evidence type="ECO:0000256" key="4">
    <source>
        <dbReference type="ARBA" id="ARBA00022840"/>
    </source>
</evidence>
<accession>A0A652YVL6</accession>
<dbReference type="FunFam" id="2.60.34.10:FF:000014">
    <property type="entry name" value="Chaperone protein DnaK HSP70"/>
    <property type="match status" value="1"/>
</dbReference>
<keyword evidence="3 7" id="KW-0547">Nucleotide-binding</keyword>
<dbReference type="SUPFAM" id="SSF53067">
    <property type="entry name" value="Actin-like ATPase domain"/>
    <property type="match status" value="2"/>
</dbReference>
<evidence type="ECO:0000256" key="10">
    <source>
        <dbReference type="SAM" id="MobiDB-lite"/>
    </source>
</evidence>
<dbReference type="PROSITE" id="PS00297">
    <property type="entry name" value="HSP70_1"/>
    <property type="match status" value="1"/>
</dbReference>
<name>A0A652YVL6_NOCGL</name>
<keyword evidence="5 7" id="KW-0346">Stress response</keyword>
<dbReference type="InterPro" id="IPR043129">
    <property type="entry name" value="ATPase_NBD"/>
</dbReference>
<dbReference type="InterPro" id="IPR018181">
    <property type="entry name" value="Heat_shock_70_CS"/>
</dbReference>
<dbReference type="NCBIfam" id="TIGR02350">
    <property type="entry name" value="prok_dnaK"/>
    <property type="match status" value="1"/>
</dbReference>
<feature type="modified residue" description="Phosphothreonine; by autocatalysis" evidence="7">
    <location>
        <position position="175"/>
    </location>
</feature>
<evidence type="ECO:0000256" key="3">
    <source>
        <dbReference type="ARBA" id="ARBA00022741"/>
    </source>
</evidence>
<evidence type="ECO:0000256" key="8">
    <source>
        <dbReference type="RuleBase" id="RU003322"/>
    </source>
</evidence>
<dbReference type="GO" id="GO:0005524">
    <property type="term" value="F:ATP binding"/>
    <property type="evidence" value="ECO:0007669"/>
    <property type="project" value="UniProtKB-UniRule"/>
</dbReference>
<dbReference type="Pfam" id="PF00012">
    <property type="entry name" value="HSP70"/>
    <property type="match status" value="1"/>
</dbReference>
<comment type="induction">
    <text evidence="7">By stress conditions e.g. heat shock.</text>
</comment>
<dbReference type="CDD" id="cd10234">
    <property type="entry name" value="ASKHA_NBD_HSP70_DnaK-like"/>
    <property type="match status" value="1"/>
</dbReference>
<reference evidence="11" key="1">
    <citation type="submission" date="2019-07" db="EMBL/GenBank/DDBJ databases">
        <title>Genomic Encyclopedia of Type Strains, Phase IV (KMG-IV): sequencing the most valuable type-strain genomes for metagenomic binning, comparative biology and taxonomic classification.</title>
        <authorList>
            <person name="Goeker M."/>
        </authorList>
    </citation>
    <scope>NUCLEOTIDE SEQUENCE</scope>
    <source>
        <strain evidence="11">DSM 44596</strain>
    </source>
</reference>
<dbReference type="AlphaFoldDB" id="A0A652YVL6"/>
<dbReference type="SUPFAM" id="SSF100920">
    <property type="entry name" value="Heat shock protein 70kD (HSP70), peptide-binding domain"/>
    <property type="match status" value="1"/>
</dbReference>
<dbReference type="PROSITE" id="PS00329">
    <property type="entry name" value="HSP70_2"/>
    <property type="match status" value="1"/>
</dbReference>
<dbReference type="EMBL" id="VNIQ01000001">
    <property type="protein sequence ID" value="TYQ07726.1"/>
    <property type="molecule type" value="Genomic_DNA"/>
</dbReference>
<dbReference type="InterPro" id="IPR013126">
    <property type="entry name" value="Hsp_70_fam"/>
</dbReference>
<dbReference type="Gene3D" id="2.60.34.10">
    <property type="entry name" value="Substrate Binding Domain Of DNAk, Chain A, domain 1"/>
    <property type="match status" value="1"/>
</dbReference>
<evidence type="ECO:0000256" key="9">
    <source>
        <dbReference type="SAM" id="Coils"/>
    </source>
</evidence>
<evidence type="ECO:0000256" key="5">
    <source>
        <dbReference type="ARBA" id="ARBA00023016"/>
    </source>
</evidence>
<feature type="coiled-coil region" evidence="9">
    <location>
        <begin position="483"/>
        <end position="510"/>
    </location>
</feature>
<gene>
    <name evidence="7" type="primary">dnaK</name>
    <name evidence="11" type="ORF">FNL38_10191</name>
</gene>
<comment type="caution">
    <text evidence="11">The sequence shown here is derived from an EMBL/GenBank/DDBJ whole genome shotgun (WGS) entry which is preliminary data.</text>
</comment>
<dbReference type="PANTHER" id="PTHR19375">
    <property type="entry name" value="HEAT SHOCK PROTEIN 70KDA"/>
    <property type="match status" value="1"/>
</dbReference>
<evidence type="ECO:0000256" key="6">
    <source>
        <dbReference type="ARBA" id="ARBA00023186"/>
    </source>
</evidence>
<dbReference type="HAMAP" id="MF_00332">
    <property type="entry name" value="DnaK"/>
    <property type="match status" value="1"/>
</dbReference>
<comment type="similarity">
    <text evidence="1 7 8">Belongs to the heat shock protein 70 family.</text>
</comment>
<dbReference type="PRINTS" id="PR00301">
    <property type="entry name" value="HEATSHOCK70"/>
</dbReference>
<dbReference type="InterPro" id="IPR012725">
    <property type="entry name" value="Chaperone_DnaK"/>
</dbReference>
<dbReference type="NCBIfam" id="NF001413">
    <property type="entry name" value="PRK00290.1"/>
    <property type="match status" value="1"/>
</dbReference>
<feature type="region of interest" description="Disordered" evidence="10">
    <location>
        <begin position="588"/>
        <end position="617"/>
    </location>
</feature>
<keyword evidence="2 7" id="KW-0597">Phosphoprotein</keyword>
<organism evidence="11">
    <name type="scientific">Nocardia globerula</name>
    <dbReference type="NCBI Taxonomy" id="1818"/>
    <lineage>
        <taxon>Bacteria</taxon>
        <taxon>Bacillati</taxon>
        <taxon>Actinomycetota</taxon>
        <taxon>Actinomycetes</taxon>
        <taxon>Mycobacteriales</taxon>
        <taxon>Nocardiaceae</taxon>
        <taxon>Nocardia</taxon>
    </lineage>
</organism>
<comment type="function">
    <text evidence="7">Acts as a chaperone.</text>
</comment>
<dbReference type="GO" id="GO:0051082">
    <property type="term" value="F:unfolded protein binding"/>
    <property type="evidence" value="ECO:0007669"/>
    <property type="project" value="InterPro"/>
</dbReference>
<dbReference type="SUPFAM" id="SSF100934">
    <property type="entry name" value="Heat shock protein 70kD (HSP70), C-terminal subdomain"/>
    <property type="match status" value="1"/>
</dbReference>
<evidence type="ECO:0000256" key="1">
    <source>
        <dbReference type="ARBA" id="ARBA00007381"/>
    </source>
</evidence>
<dbReference type="PROSITE" id="PS01036">
    <property type="entry name" value="HSP70_3"/>
    <property type="match status" value="1"/>
</dbReference>
<feature type="compositionally biased region" description="Acidic residues" evidence="10">
    <location>
        <begin position="597"/>
        <end position="617"/>
    </location>
</feature>
<dbReference type="Gene3D" id="3.90.640.10">
    <property type="entry name" value="Actin, Chain A, domain 4"/>
    <property type="match status" value="1"/>
</dbReference>